<comment type="function">
    <text evidence="8">Uptake of L-lactate across the membrane. Can also transport D-lactate and glycolate.</text>
</comment>
<evidence type="ECO:0000256" key="5">
    <source>
        <dbReference type="ARBA" id="ARBA00022692"/>
    </source>
</evidence>
<feature type="transmembrane region" description="Helical" evidence="8">
    <location>
        <begin position="27"/>
        <end position="43"/>
    </location>
</feature>
<evidence type="ECO:0000256" key="8">
    <source>
        <dbReference type="RuleBase" id="RU365092"/>
    </source>
</evidence>
<comment type="similarity">
    <text evidence="2 8">Belongs to the lactate permease family.</text>
</comment>
<dbReference type="RefSeq" id="WP_224459783.1">
    <property type="nucleotide sequence ID" value="NZ_JAIQZE010000001.1"/>
</dbReference>
<feature type="transmembrane region" description="Helical" evidence="8">
    <location>
        <begin position="100"/>
        <end position="119"/>
    </location>
</feature>
<feature type="transmembrane region" description="Helical" evidence="8">
    <location>
        <begin position="190"/>
        <end position="213"/>
    </location>
</feature>
<evidence type="ECO:0000256" key="3">
    <source>
        <dbReference type="ARBA" id="ARBA00022448"/>
    </source>
</evidence>
<feature type="transmembrane region" description="Helical" evidence="8">
    <location>
        <begin position="357"/>
        <end position="375"/>
    </location>
</feature>
<keyword evidence="7 8" id="KW-0472">Membrane</keyword>
<accession>A0ABS7XFC5</accession>
<evidence type="ECO:0000313" key="10">
    <source>
        <dbReference type="Proteomes" id="UP001199314"/>
    </source>
</evidence>
<feature type="transmembrane region" description="Helical" evidence="8">
    <location>
        <begin position="528"/>
        <end position="546"/>
    </location>
</feature>
<comment type="caution">
    <text evidence="9">The sequence shown here is derived from an EMBL/GenBank/DDBJ whole genome shotgun (WGS) entry which is preliminary data.</text>
</comment>
<feature type="transmembrane region" description="Helical" evidence="8">
    <location>
        <begin position="225"/>
        <end position="247"/>
    </location>
</feature>
<gene>
    <name evidence="9" type="ORF">LB452_00560</name>
</gene>
<reference evidence="10" key="1">
    <citation type="submission" date="2023-07" db="EMBL/GenBank/DDBJ databases">
        <title>Novel species isolated from saline lakes on Tibetan Plateau.</title>
        <authorList>
            <person name="Lu H."/>
        </authorList>
    </citation>
    <scope>NUCLEOTIDE SEQUENCE [LARGE SCALE GENOMIC DNA]</scope>
    <source>
        <strain evidence="10">CAK8W</strain>
    </source>
</reference>
<feature type="transmembrane region" description="Helical" evidence="8">
    <location>
        <begin position="50"/>
        <end position="75"/>
    </location>
</feature>
<keyword evidence="5 8" id="KW-0812">Transmembrane</keyword>
<dbReference type="Proteomes" id="UP001199314">
    <property type="component" value="Unassembled WGS sequence"/>
</dbReference>
<feature type="transmembrane region" description="Helical" evidence="8">
    <location>
        <begin position="253"/>
        <end position="272"/>
    </location>
</feature>
<dbReference type="Pfam" id="PF02652">
    <property type="entry name" value="Lactate_perm"/>
    <property type="match status" value="1"/>
</dbReference>
<feature type="transmembrane region" description="Helical" evidence="8">
    <location>
        <begin position="443"/>
        <end position="466"/>
    </location>
</feature>
<keyword evidence="10" id="KW-1185">Reference proteome</keyword>
<dbReference type="NCBIfam" id="TIGR00795">
    <property type="entry name" value="lctP"/>
    <property type="match status" value="1"/>
</dbReference>
<keyword evidence="3 8" id="KW-0813">Transport</keyword>
<proteinExistence type="inferred from homology"/>
<dbReference type="PANTHER" id="PTHR30003:SF0">
    <property type="entry name" value="GLYCOLATE PERMEASE GLCA-RELATED"/>
    <property type="match status" value="1"/>
</dbReference>
<comment type="subcellular location">
    <subcellularLocation>
        <location evidence="1 8">Cell membrane</location>
        <topology evidence="1 8">Multi-pass membrane protein</topology>
    </subcellularLocation>
</comment>
<keyword evidence="4 8" id="KW-1003">Cell membrane</keyword>
<dbReference type="InterPro" id="IPR003804">
    <property type="entry name" value="Lactate_perm"/>
</dbReference>
<sequence length="551" mass="58844">MNALLAFFPILLTIVLMVGFNWGAKKALPLALLSAILIAFFQWEMNVQNVFGYTLFGFLKAFDILVIIFGAILILNTLKLSGAMATINNGFNGITTDRRVQAIIIGFMFGGFIEGAAGFGTPAALAGPLLVGLGFPPLAAALVALIFNTVPVPFGAVGTPIFGGMSTLEANIEASGVDPETFMMALTKSIALPNAVAGIFIPILAIAILTKLFGKEKSFKPALQALPFALFAGFAFMIPYAVIGYFFGPELPSLVGAFIGMIIVVVAAKKGFLVPKQPWNFPEESKWPKIWKSNSDTGDTGQAEMSLLKAWSPYMLIAIILVVTRIPSFGLKDFLANQQLTLNNVAGIDGLDYVLKWAYLPGTIPFILVALFTQWHHKMPLPEIKKSWKLTFKQVSGAAIALLAGVGLVQLMLNSGNNASGMESMLTEMALATADLSGNSYPFFSTLIGMLGTFMSGSATVSNILFMSFQYETASILGFPELLILSMQGIGAGIGNMICINNIVAVAATVGCLGAEGKMIRTNALPAFLYYLFITAIIGTMIYIGFDPFSV</sequence>
<evidence type="ECO:0000256" key="2">
    <source>
        <dbReference type="ARBA" id="ARBA00010100"/>
    </source>
</evidence>
<evidence type="ECO:0000256" key="6">
    <source>
        <dbReference type="ARBA" id="ARBA00022989"/>
    </source>
</evidence>
<evidence type="ECO:0000256" key="1">
    <source>
        <dbReference type="ARBA" id="ARBA00004651"/>
    </source>
</evidence>
<dbReference type="PANTHER" id="PTHR30003">
    <property type="entry name" value="L-LACTATE PERMEASE"/>
    <property type="match status" value="1"/>
</dbReference>
<feature type="transmembrane region" description="Helical" evidence="8">
    <location>
        <begin position="314"/>
        <end position="331"/>
    </location>
</feature>
<evidence type="ECO:0000256" key="4">
    <source>
        <dbReference type="ARBA" id="ARBA00022475"/>
    </source>
</evidence>
<name>A0ABS7XFC5_9FLAO</name>
<protein>
    <recommendedName>
        <fullName evidence="8">L-lactate permease</fullName>
    </recommendedName>
</protein>
<keyword evidence="6 8" id="KW-1133">Transmembrane helix</keyword>
<organism evidence="9 10">
    <name type="scientific">Psychroflexus longus</name>
    <dbReference type="NCBI Taxonomy" id="2873596"/>
    <lineage>
        <taxon>Bacteria</taxon>
        <taxon>Pseudomonadati</taxon>
        <taxon>Bacteroidota</taxon>
        <taxon>Flavobacteriia</taxon>
        <taxon>Flavobacteriales</taxon>
        <taxon>Flavobacteriaceae</taxon>
        <taxon>Psychroflexus</taxon>
    </lineage>
</organism>
<dbReference type="EMBL" id="JAIQZE010000001">
    <property type="protein sequence ID" value="MBZ9777400.1"/>
    <property type="molecule type" value="Genomic_DNA"/>
</dbReference>
<evidence type="ECO:0000313" key="9">
    <source>
        <dbReference type="EMBL" id="MBZ9777400.1"/>
    </source>
</evidence>
<evidence type="ECO:0000256" key="7">
    <source>
        <dbReference type="ARBA" id="ARBA00023136"/>
    </source>
</evidence>
<feature type="transmembrane region" description="Helical" evidence="8">
    <location>
        <begin position="395"/>
        <end position="413"/>
    </location>
</feature>